<evidence type="ECO:0000313" key="4">
    <source>
        <dbReference type="Proteomes" id="UP000076858"/>
    </source>
</evidence>
<evidence type="ECO:0000259" key="1">
    <source>
        <dbReference type="PROSITE" id="PS52001"/>
    </source>
</evidence>
<dbReference type="InterPro" id="IPR047574">
    <property type="entry name" value="AD"/>
</dbReference>
<dbReference type="GO" id="GO:0005634">
    <property type="term" value="C:nucleus"/>
    <property type="evidence" value="ECO:0007669"/>
    <property type="project" value="InterPro"/>
</dbReference>
<dbReference type="Pfam" id="PF20417">
    <property type="entry name" value="Gemin6_C"/>
    <property type="match status" value="1"/>
</dbReference>
<reference evidence="2" key="2">
    <citation type="submission" date="2015-10" db="EMBL/GenBank/DDBJ databases">
        <authorList>
            <person name="Gilbert D.G."/>
        </authorList>
    </citation>
    <scope>NUCLEOTIDE SEQUENCE</scope>
</reference>
<evidence type="ECO:0000313" key="3">
    <source>
        <dbReference type="EMBL" id="KZS09159.1"/>
    </source>
</evidence>
<sequence length="185" mass="21398">MVKLDRCSHHNSLKMDLAEGYVLQYPIEKCPANYVNLVGSRVEVLTINHTKFVGQIYSMDPISGSLFMMIDRCNQEERSIKLIIGNSIKYLKIIKMTSTNMRTLPEENGLQGPSSQHSEDWKQLKDALKKWFHESRIPVNENNYGCLSVLNEIVVSPPYRPENCSGTNEVMLWRVQKLLENFYQK</sequence>
<dbReference type="GO" id="GO:0000245">
    <property type="term" value="P:spliceosomal complex assembly"/>
    <property type="evidence" value="ECO:0007669"/>
    <property type="project" value="InterPro"/>
</dbReference>
<organism evidence="2">
    <name type="scientific">Daphnia magna</name>
    <dbReference type="NCBI Taxonomy" id="35525"/>
    <lineage>
        <taxon>Eukaryota</taxon>
        <taxon>Metazoa</taxon>
        <taxon>Ecdysozoa</taxon>
        <taxon>Arthropoda</taxon>
        <taxon>Crustacea</taxon>
        <taxon>Branchiopoda</taxon>
        <taxon>Diplostraca</taxon>
        <taxon>Cladocera</taxon>
        <taxon>Anomopoda</taxon>
        <taxon>Daphniidae</taxon>
        <taxon>Daphnia</taxon>
    </lineage>
</organism>
<dbReference type="PANTHER" id="PTHR14710">
    <property type="entry name" value="GEM-ASSOCIATED PROTEIN 6"/>
    <property type="match status" value="1"/>
</dbReference>
<dbReference type="InterPro" id="IPR009422">
    <property type="entry name" value="Gemin6"/>
</dbReference>
<keyword evidence="4" id="KW-1185">Reference proteome</keyword>
<dbReference type="PANTHER" id="PTHR14710:SF2">
    <property type="entry name" value="GEM-ASSOCIATED PROTEIN 6"/>
    <property type="match status" value="1"/>
</dbReference>
<accession>A0A0P4XBV6</accession>
<dbReference type="GO" id="GO:0000387">
    <property type="term" value="P:spliceosomal snRNP assembly"/>
    <property type="evidence" value="ECO:0007669"/>
    <property type="project" value="TreeGrafter"/>
</dbReference>
<evidence type="ECO:0000313" key="2">
    <source>
        <dbReference type="EMBL" id="JAI76083.1"/>
    </source>
</evidence>
<dbReference type="Proteomes" id="UP000076858">
    <property type="component" value="Unassembled WGS sequence"/>
</dbReference>
<proteinExistence type="predicted"/>
<feature type="domain" description="AD" evidence="1">
    <location>
        <begin position="89"/>
        <end position="185"/>
    </location>
</feature>
<protein>
    <submittedName>
        <fullName evidence="2 3">Gem-associated protein</fullName>
    </submittedName>
</protein>
<reference evidence="2" key="1">
    <citation type="submission" date="2015-10" db="EMBL/GenBank/DDBJ databases">
        <title>Daphnia magna gene sets from two clonal populations assembled and annotated with EvidentialGene.</title>
        <authorList>
            <person name="Gilbert D."/>
            <person name="Podicheti R."/>
            <person name="Orsini L."/>
            <person name="Colbourne J."/>
            <person name="Pfrender M."/>
        </authorList>
    </citation>
    <scope>NUCLEOTIDE SEQUENCE</scope>
</reference>
<gene>
    <name evidence="3" type="ORF">APZ42_026641</name>
</gene>
<dbReference type="OrthoDB" id="77463at2759"/>
<reference evidence="3 4" key="3">
    <citation type="submission" date="2016-03" db="EMBL/GenBank/DDBJ databases">
        <title>EvidentialGene: Evidence-directed Construction of Genes on Genomes.</title>
        <authorList>
            <person name="Gilbert D.G."/>
            <person name="Choi J.-H."/>
            <person name="Mockaitis K."/>
            <person name="Colbourne J."/>
            <person name="Pfrender M."/>
        </authorList>
    </citation>
    <scope>NUCLEOTIDE SEQUENCE [LARGE SCALE GENOMIC DNA]</scope>
    <source>
        <strain evidence="3 4">Xinb3</strain>
        <tissue evidence="3">Complete organism</tissue>
    </source>
</reference>
<dbReference type="AlphaFoldDB" id="A0A0P4XBV6"/>
<dbReference type="EMBL" id="LRGB01002101">
    <property type="protein sequence ID" value="KZS09159.1"/>
    <property type="molecule type" value="Genomic_DNA"/>
</dbReference>
<dbReference type="EMBL" id="GDIP01247318">
    <property type="protein sequence ID" value="JAI76083.1"/>
    <property type="molecule type" value="Transcribed_RNA"/>
</dbReference>
<dbReference type="GO" id="GO:0032797">
    <property type="term" value="C:SMN complex"/>
    <property type="evidence" value="ECO:0007669"/>
    <property type="project" value="TreeGrafter"/>
</dbReference>
<dbReference type="Gene3D" id="2.30.30.100">
    <property type="match status" value="1"/>
</dbReference>
<dbReference type="InterPro" id="IPR046856">
    <property type="entry name" value="Gemin6_C"/>
</dbReference>
<dbReference type="PROSITE" id="PS52001">
    <property type="entry name" value="AD"/>
    <property type="match status" value="1"/>
</dbReference>
<name>A0A0P4XBV6_9CRUS</name>